<name>A0A9D4RLP6_DREPO</name>
<keyword evidence="2" id="KW-1185">Reference proteome</keyword>
<protein>
    <submittedName>
        <fullName evidence="1">Uncharacterized protein</fullName>
    </submittedName>
</protein>
<dbReference type="EMBL" id="JAIWYP010000002">
    <property type="protein sequence ID" value="KAH3872008.1"/>
    <property type="molecule type" value="Genomic_DNA"/>
</dbReference>
<reference evidence="1" key="2">
    <citation type="submission" date="2020-11" db="EMBL/GenBank/DDBJ databases">
        <authorList>
            <person name="McCartney M.A."/>
            <person name="Auch B."/>
            <person name="Kono T."/>
            <person name="Mallez S."/>
            <person name="Becker A."/>
            <person name="Gohl D.M."/>
            <person name="Silverstein K.A.T."/>
            <person name="Koren S."/>
            <person name="Bechman K.B."/>
            <person name="Herman A."/>
            <person name="Abrahante J.E."/>
            <person name="Garbe J."/>
        </authorList>
    </citation>
    <scope>NUCLEOTIDE SEQUENCE</scope>
    <source>
        <strain evidence="1">Duluth1</strain>
        <tissue evidence="1">Whole animal</tissue>
    </source>
</reference>
<dbReference type="Proteomes" id="UP000828390">
    <property type="component" value="Unassembled WGS sequence"/>
</dbReference>
<reference evidence="1" key="1">
    <citation type="journal article" date="2019" name="bioRxiv">
        <title>The Genome of the Zebra Mussel, Dreissena polymorpha: A Resource for Invasive Species Research.</title>
        <authorList>
            <person name="McCartney M.A."/>
            <person name="Auch B."/>
            <person name="Kono T."/>
            <person name="Mallez S."/>
            <person name="Zhang Y."/>
            <person name="Obille A."/>
            <person name="Becker A."/>
            <person name="Abrahante J.E."/>
            <person name="Garbe J."/>
            <person name="Badalamenti J.P."/>
            <person name="Herman A."/>
            <person name="Mangelson H."/>
            <person name="Liachko I."/>
            <person name="Sullivan S."/>
            <person name="Sone E.D."/>
            <person name="Koren S."/>
            <person name="Silverstein K.A.T."/>
            <person name="Beckman K.B."/>
            <person name="Gohl D.M."/>
        </authorList>
    </citation>
    <scope>NUCLEOTIDE SEQUENCE</scope>
    <source>
        <strain evidence="1">Duluth1</strain>
        <tissue evidence="1">Whole animal</tissue>
    </source>
</reference>
<dbReference type="AlphaFoldDB" id="A0A9D4RLP6"/>
<organism evidence="1 2">
    <name type="scientific">Dreissena polymorpha</name>
    <name type="common">Zebra mussel</name>
    <name type="synonym">Mytilus polymorpha</name>
    <dbReference type="NCBI Taxonomy" id="45954"/>
    <lineage>
        <taxon>Eukaryota</taxon>
        <taxon>Metazoa</taxon>
        <taxon>Spiralia</taxon>
        <taxon>Lophotrochozoa</taxon>
        <taxon>Mollusca</taxon>
        <taxon>Bivalvia</taxon>
        <taxon>Autobranchia</taxon>
        <taxon>Heteroconchia</taxon>
        <taxon>Euheterodonta</taxon>
        <taxon>Imparidentia</taxon>
        <taxon>Neoheterodontei</taxon>
        <taxon>Myida</taxon>
        <taxon>Dreissenoidea</taxon>
        <taxon>Dreissenidae</taxon>
        <taxon>Dreissena</taxon>
    </lineage>
</organism>
<comment type="caution">
    <text evidence="1">The sequence shown here is derived from an EMBL/GenBank/DDBJ whole genome shotgun (WGS) entry which is preliminary data.</text>
</comment>
<evidence type="ECO:0000313" key="1">
    <source>
        <dbReference type="EMBL" id="KAH3872008.1"/>
    </source>
</evidence>
<gene>
    <name evidence="1" type="ORF">DPMN_035221</name>
</gene>
<sequence length="50" mass="5734">MLCTKSKNKTGLWNTKAAQVNLEPGSMLKTWYESVRTVRQEERLGNKIHG</sequence>
<evidence type="ECO:0000313" key="2">
    <source>
        <dbReference type="Proteomes" id="UP000828390"/>
    </source>
</evidence>
<proteinExistence type="predicted"/>
<accession>A0A9D4RLP6</accession>